<keyword evidence="2" id="KW-1185">Reference proteome</keyword>
<name>A0A848K4K7_9NOCA</name>
<comment type="caution">
    <text evidence="1">The sequence shown here is derived from an EMBL/GenBank/DDBJ whole genome shotgun (WGS) entry which is preliminary data.</text>
</comment>
<gene>
    <name evidence="1" type="ORF">FGL95_01050</name>
</gene>
<reference evidence="1 2" key="2">
    <citation type="submission" date="2020-06" db="EMBL/GenBank/DDBJ databases">
        <title>Antribacter stalactiti gen. nov., sp. nov., a new member of the family Nacardiaceae isolated from a cave.</title>
        <authorList>
            <person name="Kim I.S."/>
        </authorList>
    </citation>
    <scope>NUCLEOTIDE SEQUENCE [LARGE SCALE GENOMIC DNA]</scope>
    <source>
        <strain evidence="1 2">YC2-7</strain>
    </source>
</reference>
<protein>
    <submittedName>
        <fullName evidence="1">ESX-1 secretion-associated protein</fullName>
    </submittedName>
</protein>
<dbReference type="AlphaFoldDB" id="A0A848K4K7"/>
<accession>A0A848K4K7</accession>
<dbReference type="GO" id="GO:0009306">
    <property type="term" value="P:protein secretion"/>
    <property type="evidence" value="ECO:0007669"/>
    <property type="project" value="InterPro"/>
</dbReference>
<reference evidence="1 2" key="1">
    <citation type="submission" date="2019-05" db="EMBL/GenBank/DDBJ databases">
        <authorList>
            <person name="Lee S.D."/>
        </authorList>
    </citation>
    <scope>NUCLEOTIDE SEQUENCE [LARGE SCALE GENOMIC DNA]</scope>
    <source>
        <strain evidence="1 2">YC2-7</strain>
    </source>
</reference>
<dbReference type="Pfam" id="PF10824">
    <property type="entry name" value="T7SS_ESX_EspC"/>
    <property type="match status" value="1"/>
</dbReference>
<evidence type="ECO:0000313" key="2">
    <source>
        <dbReference type="Proteomes" id="UP000535543"/>
    </source>
</evidence>
<proteinExistence type="predicted"/>
<dbReference type="EMBL" id="VCQU01000001">
    <property type="protein sequence ID" value="NMN93623.1"/>
    <property type="molecule type" value="Genomic_DNA"/>
</dbReference>
<dbReference type="Proteomes" id="UP000535543">
    <property type="component" value="Unassembled WGS sequence"/>
</dbReference>
<evidence type="ECO:0000313" key="1">
    <source>
        <dbReference type="EMBL" id="NMN93623.1"/>
    </source>
</evidence>
<dbReference type="InterPro" id="IPR022536">
    <property type="entry name" value="EspC"/>
</dbReference>
<organism evidence="1 2">
    <name type="scientific">Antrihabitans stalactiti</name>
    <dbReference type="NCBI Taxonomy" id="2584121"/>
    <lineage>
        <taxon>Bacteria</taxon>
        <taxon>Bacillati</taxon>
        <taxon>Actinomycetota</taxon>
        <taxon>Actinomycetes</taxon>
        <taxon>Mycobacteriales</taxon>
        <taxon>Nocardiaceae</taxon>
        <taxon>Antrihabitans</taxon>
    </lineage>
</organism>
<dbReference type="RefSeq" id="WP_169584326.1">
    <property type="nucleotide sequence ID" value="NZ_VCQU01000001.1"/>
</dbReference>
<sequence length="108" mass="10629">MTDLTVHLAGIQQFGDSAAKAAAQVATAGAYDLAANVAALTPALGLIGADFLAAFAQAQTNHAQSVAELATHFSSTAVAAYETAANYQGTDDATTAALNSAAQGTVTA</sequence>